<dbReference type="EMBL" id="ML995526">
    <property type="protein sequence ID" value="KAF2136280.1"/>
    <property type="molecule type" value="Genomic_DNA"/>
</dbReference>
<feature type="transmembrane region" description="Helical" evidence="1">
    <location>
        <begin position="96"/>
        <end position="117"/>
    </location>
</feature>
<name>A0A6A6AX11_9PEZI</name>
<feature type="transmembrane region" description="Helical" evidence="1">
    <location>
        <begin position="28"/>
        <end position="49"/>
    </location>
</feature>
<protein>
    <recommendedName>
        <fullName evidence="4">G-protein coupled receptors family 1 profile domain-containing protein</fullName>
    </recommendedName>
</protein>
<evidence type="ECO:0000313" key="2">
    <source>
        <dbReference type="EMBL" id="KAF2136280.1"/>
    </source>
</evidence>
<dbReference type="AlphaFoldDB" id="A0A6A6AX11"/>
<dbReference type="GeneID" id="54300141"/>
<keyword evidence="1" id="KW-0812">Transmembrane</keyword>
<keyword evidence="1" id="KW-0472">Membrane</keyword>
<gene>
    <name evidence="2" type="ORF">K452DRAFT_302874</name>
</gene>
<proteinExistence type="predicted"/>
<evidence type="ECO:0008006" key="4">
    <source>
        <dbReference type="Google" id="ProtNLM"/>
    </source>
</evidence>
<keyword evidence="3" id="KW-1185">Reference proteome</keyword>
<evidence type="ECO:0000256" key="1">
    <source>
        <dbReference type="SAM" id="Phobius"/>
    </source>
</evidence>
<dbReference type="Proteomes" id="UP000799438">
    <property type="component" value="Unassembled WGS sequence"/>
</dbReference>
<evidence type="ECO:0000313" key="3">
    <source>
        <dbReference type="Proteomes" id="UP000799438"/>
    </source>
</evidence>
<feature type="transmembrane region" description="Helical" evidence="1">
    <location>
        <begin position="61"/>
        <end position="84"/>
    </location>
</feature>
<feature type="transmembrane region" description="Helical" evidence="1">
    <location>
        <begin position="223"/>
        <end position="241"/>
    </location>
</feature>
<accession>A0A6A6AX11</accession>
<dbReference type="OrthoDB" id="3210850at2759"/>
<dbReference type="RefSeq" id="XP_033391998.1">
    <property type="nucleotide sequence ID" value="XM_033542644.1"/>
</dbReference>
<dbReference type="PANTHER" id="PTHR38848">
    <property type="entry name" value="G-PROTEIN COUPLED RECEPTORS FAMILY 3 PROFILE DOMAIN-CONTAINING PROTEIN"/>
    <property type="match status" value="1"/>
</dbReference>
<organism evidence="2 3">
    <name type="scientific">Aplosporella prunicola CBS 121167</name>
    <dbReference type="NCBI Taxonomy" id="1176127"/>
    <lineage>
        <taxon>Eukaryota</taxon>
        <taxon>Fungi</taxon>
        <taxon>Dikarya</taxon>
        <taxon>Ascomycota</taxon>
        <taxon>Pezizomycotina</taxon>
        <taxon>Dothideomycetes</taxon>
        <taxon>Dothideomycetes incertae sedis</taxon>
        <taxon>Botryosphaeriales</taxon>
        <taxon>Aplosporellaceae</taxon>
        <taxon>Aplosporella</taxon>
    </lineage>
</organism>
<reference evidence="2" key="1">
    <citation type="journal article" date="2020" name="Stud. Mycol.">
        <title>101 Dothideomycetes genomes: a test case for predicting lifestyles and emergence of pathogens.</title>
        <authorList>
            <person name="Haridas S."/>
            <person name="Albert R."/>
            <person name="Binder M."/>
            <person name="Bloem J."/>
            <person name="Labutti K."/>
            <person name="Salamov A."/>
            <person name="Andreopoulos B."/>
            <person name="Baker S."/>
            <person name="Barry K."/>
            <person name="Bills G."/>
            <person name="Bluhm B."/>
            <person name="Cannon C."/>
            <person name="Castanera R."/>
            <person name="Culley D."/>
            <person name="Daum C."/>
            <person name="Ezra D."/>
            <person name="Gonzalez J."/>
            <person name="Henrissat B."/>
            <person name="Kuo A."/>
            <person name="Liang C."/>
            <person name="Lipzen A."/>
            <person name="Lutzoni F."/>
            <person name="Magnuson J."/>
            <person name="Mondo S."/>
            <person name="Nolan M."/>
            <person name="Ohm R."/>
            <person name="Pangilinan J."/>
            <person name="Park H.-J."/>
            <person name="Ramirez L."/>
            <person name="Alfaro M."/>
            <person name="Sun H."/>
            <person name="Tritt A."/>
            <person name="Yoshinaga Y."/>
            <person name="Zwiers L.-H."/>
            <person name="Turgeon B."/>
            <person name="Goodwin S."/>
            <person name="Spatafora J."/>
            <person name="Crous P."/>
            <person name="Grigoriev I."/>
        </authorList>
    </citation>
    <scope>NUCLEOTIDE SEQUENCE</scope>
    <source>
        <strain evidence="2">CBS 121167</strain>
    </source>
</reference>
<feature type="transmembrane region" description="Helical" evidence="1">
    <location>
        <begin position="247"/>
        <end position="269"/>
    </location>
</feature>
<feature type="transmembrane region" description="Helical" evidence="1">
    <location>
        <begin position="137"/>
        <end position="160"/>
    </location>
</feature>
<keyword evidence="1" id="KW-1133">Transmembrane helix</keyword>
<sequence length="341" mass="36762">MAPAPPVQQPSKRALALAPPLRPEGPSAAASIVSAVVSLVTLCALTVCLTRRAQRWRRLSVPGWVLLAFYLDSILFVVVSATLRSARLGSSRGLCQAGIIVCLFFYTTGKVLIYYFLVEKVHAVHHPRRPRRRNKLYLFNCVSALLPYAVLAALAVHYRVGHLDADVPGLCVLGLRRPALIPLIVVDVALFGYLTALFLFPLRRLYSWDDGRGALRAIARRTCVGSAAALAATTANGVVMLVLGGEAGWVCFLACNLDILSSALVLYWVTSTDEHKDSSDSVMATTAAAAGAPTIKQVAGGDSVRSSLAGETERSMSDNFDFGLGGQRYPEQVVFKTDVFR</sequence>
<feature type="transmembrane region" description="Helical" evidence="1">
    <location>
        <begin position="180"/>
        <end position="202"/>
    </location>
</feature>
<dbReference type="PANTHER" id="PTHR38848:SF3">
    <property type="entry name" value="G-PROTEIN COUPLED RECEPTORS FAMILY 3 PROFILE DOMAIN-CONTAINING PROTEIN"/>
    <property type="match status" value="1"/>
</dbReference>